<keyword evidence="3" id="KW-1185">Reference proteome</keyword>
<dbReference type="Gene3D" id="1.20.120.450">
    <property type="entry name" value="dinb family like domain"/>
    <property type="match status" value="1"/>
</dbReference>
<evidence type="ECO:0000313" key="2">
    <source>
        <dbReference type="EMBL" id="AKP49776.1"/>
    </source>
</evidence>
<dbReference type="InterPro" id="IPR034660">
    <property type="entry name" value="DinB/YfiT-like"/>
</dbReference>
<dbReference type="SUPFAM" id="SSF109854">
    <property type="entry name" value="DinB/YfiT-like putative metalloenzymes"/>
    <property type="match status" value="1"/>
</dbReference>
<organism evidence="2 3">
    <name type="scientific">Cyclobacterium amurskyense</name>
    <dbReference type="NCBI Taxonomy" id="320787"/>
    <lineage>
        <taxon>Bacteria</taxon>
        <taxon>Pseudomonadati</taxon>
        <taxon>Bacteroidota</taxon>
        <taxon>Cytophagia</taxon>
        <taxon>Cytophagales</taxon>
        <taxon>Cyclobacteriaceae</taxon>
        <taxon>Cyclobacterium</taxon>
    </lineage>
</organism>
<dbReference type="AlphaFoldDB" id="A0A0H4P5R5"/>
<name>A0A0H4P5R5_9BACT</name>
<reference evidence="2 3" key="1">
    <citation type="submission" date="2015-07" db="EMBL/GenBank/DDBJ databases">
        <authorList>
            <person name="Kim K.M."/>
        </authorList>
    </citation>
    <scope>NUCLEOTIDE SEQUENCE [LARGE SCALE GENOMIC DNA]</scope>
    <source>
        <strain evidence="2 3">KCTC 12363</strain>
    </source>
</reference>
<dbReference type="PATRIC" id="fig|320787.5.peg.326"/>
<gene>
    <name evidence="2" type="ORF">CA2015_0296</name>
</gene>
<dbReference type="Proteomes" id="UP000036520">
    <property type="component" value="Chromosome"/>
</dbReference>
<dbReference type="OrthoDB" id="9796039at2"/>
<protein>
    <submittedName>
        <fullName evidence="2">Metal-dependent hydrolase</fullName>
    </submittedName>
</protein>
<dbReference type="KEGG" id="camu:CA2015_0296"/>
<evidence type="ECO:0000313" key="3">
    <source>
        <dbReference type="Proteomes" id="UP000036520"/>
    </source>
</evidence>
<proteinExistence type="predicted"/>
<evidence type="ECO:0000259" key="1">
    <source>
        <dbReference type="Pfam" id="PF12867"/>
    </source>
</evidence>
<keyword evidence="2" id="KW-0378">Hydrolase</keyword>
<dbReference type="InterPro" id="IPR024775">
    <property type="entry name" value="DinB-like"/>
</dbReference>
<dbReference type="Pfam" id="PF12867">
    <property type="entry name" value="DinB_2"/>
    <property type="match status" value="1"/>
</dbReference>
<dbReference type="RefSeq" id="WP_048640280.1">
    <property type="nucleotide sequence ID" value="NZ_CP012040.1"/>
</dbReference>
<sequence length="179" mass="21064">MNIQKLKFPIGEYIPNKSPNSDLITKWISEIEDFPAKIENLTHNIPIEKLNWRYRPGGWSLKQVVHHCSDSHMNSFIRFKLALTEDMPIIKPYYEDRWAELIDSKDDDISYSLNLLSGLHKKWIILLKSLTDKQMRLEFIHPEHGEKFNLAETIGNYAWHCNHHLAHIKNAIDSNGKYN</sequence>
<dbReference type="EMBL" id="CP012040">
    <property type="protein sequence ID" value="AKP49776.1"/>
    <property type="molecule type" value="Genomic_DNA"/>
</dbReference>
<dbReference type="GO" id="GO:0016787">
    <property type="term" value="F:hydrolase activity"/>
    <property type="evidence" value="ECO:0007669"/>
    <property type="project" value="UniProtKB-KW"/>
</dbReference>
<feature type="domain" description="DinB-like" evidence="1">
    <location>
        <begin position="32"/>
        <end position="168"/>
    </location>
</feature>
<accession>A0A0H4P5R5</accession>
<dbReference type="STRING" id="320787.CA2015_0296"/>
<dbReference type="NCBIfam" id="NF009807">
    <property type="entry name" value="PRK13291.1"/>
    <property type="match status" value="1"/>
</dbReference>